<dbReference type="GO" id="GO:0016646">
    <property type="term" value="F:oxidoreductase activity, acting on the CH-NH group of donors, NAD or NADP as acceptor"/>
    <property type="evidence" value="ECO:0007669"/>
    <property type="project" value="UniProtKB-ARBA"/>
</dbReference>
<dbReference type="RefSeq" id="WP_213160949.1">
    <property type="nucleotide sequence ID" value="NZ_CP058214.1"/>
</dbReference>
<accession>A0A7S8C550</accession>
<dbReference type="Pfam" id="PF01613">
    <property type="entry name" value="Flavin_Reduct"/>
    <property type="match status" value="1"/>
</dbReference>
<dbReference type="KEGG" id="kmn:HW532_13315"/>
<dbReference type="Proteomes" id="UP000593594">
    <property type="component" value="Chromosome"/>
</dbReference>
<evidence type="ECO:0000259" key="5">
    <source>
        <dbReference type="SMART" id="SM00903"/>
    </source>
</evidence>
<feature type="domain" description="Flavin reductase like" evidence="5">
    <location>
        <begin position="19"/>
        <end position="176"/>
    </location>
</feature>
<proteinExistence type="inferred from homology"/>
<dbReference type="Gene3D" id="2.30.110.10">
    <property type="entry name" value="Electron Transport, Fmn-binding Protein, Chain A"/>
    <property type="match status" value="1"/>
</dbReference>
<dbReference type="PANTHER" id="PTHR33798">
    <property type="entry name" value="FLAVOPROTEIN OXYGENASE"/>
    <property type="match status" value="1"/>
</dbReference>
<keyword evidence="7" id="KW-1185">Reference proteome</keyword>
<dbReference type="PANTHER" id="PTHR33798:SF5">
    <property type="entry name" value="FLAVIN REDUCTASE LIKE DOMAIN-CONTAINING PROTEIN"/>
    <property type="match status" value="1"/>
</dbReference>
<protein>
    <submittedName>
        <fullName evidence="6">Flavin reductase family protein</fullName>
    </submittedName>
</protein>
<sequence>MFLDFRALRPRERYKLMTATVVPRPIAFVSTRSAGGHGNAAPFSFFNVFSEDPPLLVLGLEGRRDGGLKHTTENILRTGEFAVNLVDEALAEAMSVCAADWPGEVDEIEASGLTAAQAVEIDAPRIAEAPVSFECRRHVTLEFSARRHLVVGEILAMHARDGLIDPDTLRLDWAAYAPVGRLYANRYIRTHDVFTLDVPEPAGTG</sequence>
<reference evidence="6 7" key="1">
    <citation type="submission" date="2020-06" db="EMBL/GenBank/DDBJ databases">
        <title>Genome sequence of 2 isolates from Red Sea Mangroves.</title>
        <authorList>
            <person name="Sefrji F."/>
            <person name="Michoud G."/>
            <person name="Merlino G."/>
            <person name="Daffonchio D."/>
        </authorList>
    </citation>
    <scope>NUCLEOTIDE SEQUENCE [LARGE SCALE GENOMIC DNA]</scope>
    <source>
        <strain evidence="6 7">R1DC25</strain>
    </source>
</reference>
<keyword evidence="2" id="KW-0285">Flavoprotein</keyword>
<name>A0A7S8C550_9HYPH</name>
<evidence type="ECO:0000256" key="4">
    <source>
        <dbReference type="ARBA" id="ARBA00038054"/>
    </source>
</evidence>
<keyword evidence="3" id="KW-0288">FMN</keyword>
<organism evidence="6 7">
    <name type="scientific">Kaustia mangrovi</name>
    <dbReference type="NCBI Taxonomy" id="2593653"/>
    <lineage>
        <taxon>Bacteria</taxon>
        <taxon>Pseudomonadati</taxon>
        <taxon>Pseudomonadota</taxon>
        <taxon>Alphaproteobacteria</taxon>
        <taxon>Hyphomicrobiales</taxon>
        <taxon>Parvibaculaceae</taxon>
        <taxon>Kaustia</taxon>
    </lineage>
</organism>
<dbReference type="AlphaFoldDB" id="A0A7S8C550"/>
<evidence type="ECO:0000313" key="7">
    <source>
        <dbReference type="Proteomes" id="UP000593594"/>
    </source>
</evidence>
<comment type="similarity">
    <text evidence="4">Belongs to the flavoredoxin family.</text>
</comment>
<dbReference type="GO" id="GO:0010181">
    <property type="term" value="F:FMN binding"/>
    <property type="evidence" value="ECO:0007669"/>
    <property type="project" value="InterPro"/>
</dbReference>
<comment type="cofactor">
    <cofactor evidence="1">
        <name>FMN</name>
        <dbReference type="ChEBI" id="CHEBI:58210"/>
    </cofactor>
</comment>
<dbReference type="SMART" id="SM00903">
    <property type="entry name" value="Flavin_Reduct"/>
    <property type="match status" value="1"/>
</dbReference>
<dbReference type="EMBL" id="CP058214">
    <property type="protein sequence ID" value="QPC43584.1"/>
    <property type="molecule type" value="Genomic_DNA"/>
</dbReference>
<evidence type="ECO:0000256" key="3">
    <source>
        <dbReference type="ARBA" id="ARBA00022643"/>
    </source>
</evidence>
<evidence type="ECO:0000256" key="2">
    <source>
        <dbReference type="ARBA" id="ARBA00022630"/>
    </source>
</evidence>
<gene>
    <name evidence="6" type="ORF">HW532_13315</name>
</gene>
<evidence type="ECO:0000313" key="6">
    <source>
        <dbReference type="EMBL" id="QPC43584.1"/>
    </source>
</evidence>
<dbReference type="InterPro" id="IPR002563">
    <property type="entry name" value="Flavin_Rdtase-like_dom"/>
</dbReference>
<evidence type="ECO:0000256" key="1">
    <source>
        <dbReference type="ARBA" id="ARBA00001917"/>
    </source>
</evidence>
<dbReference type="InterPro" id="IPR012349">
    <property type="entry name" value="Split_barrel_FMN-bd"/>
</dbReference>
<dbReference type="SUPFAM" id="SSF50475">
    <property type="entry name" value="FMN-binding split barrel"/>
    <property type="match status" value="1"/>
</dbReference>